<dbReference type="Proteomes" id="UP000821866">
    <property type="component" value="Chromosome 3"/>
</dbReference>
<comment type="caution">
    <text evidence="1">The sequence shown here is derived from an EMBL/GenBank/DDBJ whole genome shotgun (WGS) entry which is preliminary data.</text>
</comment>
<name>A0A9J6E6T7_RHIMP</name>
<sequence length="423" mass="46065">MAMPEAQPYRVAVATVSGDVEYHRVLFAGESPPKRLVCALCRTVSATEPRYARASGGDFACRTCAGIYAQPTRRGRGDSAELEGLHDSDWNKLPQPRHSFDGDVRLLNDSQVLCANAWLGCDFRGKLSILGSHLAFSCTRDVVKCRTCGRRIVRRDLCQHACTSGCSTASTPNATEDRALVWSPQFVNWSRQSVVPDWEQVSAARTNLVAPATLNGAGPSVIVPAVGANHRNWPGRARPTLQEAPESSGHLPPGSLTHLAGTLLVRFPDCTPPLGDALKKTADSPVHSSRVKFFGSDQLVVDGFRLAMSAMIFYDFPQHTSGLCCNSPAALAKLVVFELLAKDDAKGNDGCRRRWPPWSSLALTLNGMRCDDSMSLRTRDSPGLSLWPERERWTRVVTTEAVDAQVVSERFLAFGVVGVAVEF</sequence>
<dbReference type="OrthoDB" id="6500543at2759"/>
<dbReference type="AlphaFoldDB" id="A0A9J6E6T7"/>
<evidence type="ECO:0000313" key="2">
    <source>
        <dbReference type="Proteomes" id="UP000821866"/>
    </source>
</evidence>
<proteinExistence type="predicted"/>
<protein>
    <submittedName>
        <fullName evidence="1">Uncharacterized protein</fullName>
    </submittedName>
</protein>
<organism evidence="1 2">
    <name type="scientific">Rhipicephalus microplus</name>
    <name type="common">Cattle tick</name>
    <name type="synonym">Boophilus microplus</name>
    <dbReference type="NCBI Taxonomy" id="6941"/>
    <lineage>
        <taxon>Eukaryota</taxon>
        <taxon>Metazoa</taxon>
        <taxon>Ecdysozoa</taxon>
        <taxon>Arthropoda</taxon>
        <taxon>Chelicerata</taxon>
        <taxon>Arachnida</taxon>
        <taxon>Acari</taxon>
        <taxon>Parasitiformes</taxon>
        <taxon>Ixodida</taxon>
        <taxon>Ixodoidea</taxon>
        <taxon>Ixodidae</taxon>
        <taxon>Rhipicephalinae</taxon>
        <taxon>Rhipicephalus</taxon>
        <taxon>Boophilus</taxon>
    </lineage>
</organism>
<reference evidence="1" key="1">
    <citation type="journal article" date="2020" name="Cell">
        <title>Large-Scale Comparative Analyses of Tick Genomes Elucidate Their Genetic Diversity and Vector Capacities.</title>
        <authorList>
            <consortium name="Tick Genome and Microbiome Consortium (TIGMIC)"/>
            <person name="Jia N."/>
            <person name="Wang J."/>
            <person name="Shi W."/>
            <person name="Du L."/>
            <person name="Sun Y."/>
            <person name="Zhan W."/>
            <person name="Jiang J.F."/>
            <person name="Wang Q."/>
            <person name="Zhang B."/>
            <person name="Ji P."/>
            <person name="Bell-Sakyi L."/>
            <person name="Cui X.M."/>
            <person name="Yuan T.T."/>
            <person name="Jiang B.G."/>
            <person name="Yang W.F."/>
            <person name="Lam T.T."/>
            <person name="Chang Q.C."/>
            <person name="Ding S.J."/>
            <person name="Wang X.J."/>
            <person name="Zhu J.G."/>
            <person name="Ruan X.D."/>
            <person name="Zhao L."/>
            <person name="Wei J.T."/>
            <person name="Ye R.Z."/>
            <person name="Que T.C."/>
            <person name="Du C.H."/>
            <person name="Zhou Y.H."/>
            <person name="Cheng J.X."/>
            <person name="Dai P.F."/>
            <person name="Guo W.B."/>
            <person name="Han X.H."/>
            <person name="Huang E.J."/>
            <person name="Li L.F."/>
            <person name="Wei W."/>
            <person name="Gao Y.C."/>
            <person name="Liu J.Z."/>
            <person name="Shao H.Z."/>
            <person name="Wang X."/>
            <person name="Wang C.C."/>
            <person name="Yang T.C."/>
            <person name="Huo Q.B."/>
            <person name="Li W."/>
            <person name="Chen H.Y."/>
            <person name="Chen S.E."/>
            <person name="Zhou L.G."/>
            <person name="Ni X.B."/>
            <person name="Tian J.H."/>
            <person name="Sheng Y."/>
            <person name="Liu T."/>
            <person name="Pan Y.S."/>
            <person name="Xia L.Y."/>
            <person name="Li J."/>
            <person name="Zhao F."/>
            <person name="Cao W.C."/>
        </authorList>
    </citation>
    <scope>NUCLEOTIDE SEQUENCE</scope>
    <source>
        <strain evidence="1">Rmic-2018</strain>
    </source>
</reference>
<dbReference type="EMBL" id="JABSTU010000005">
    <property type="protein sequence ID" value="KAH8029809.1"/>
    <property type="molecule type" value="Genomic_DNA"/>
</dbReference>
<dbReference type="SUPFAM" id="SSF49599">
    <property type="entry name" value="TRAF domain-like"/>
    <property type="match status" value="1"/>
</dbReference>
<accession>A0A9J6E6T7</accession>
<gene>
    <name evidence="1" type="ORF">HPB51_004814</name>
</gene>
<dbReference type="OMA" id="MPEAQPY"/>
<keyword evidence="2" id="KW-1185">Reference proteome</keyword>
<reference evidence="1" key="2">
    <citation type="submission" date="2021-09" db="EMBL/GenBank/DDBJ databases">
        <authorList>
            <person name="Jia N."/>
            <person name="Wang J."/>
            <person name="Shi W."/>
            <person name="Du L."/>
            <person name="Sun Y."/>
            <person name="Zhan W."/>
            <person name="Jiang J."/>
            <person name="Wang Q."/>
            <person name="Zhang B."/>
            <person name="Ji P."/>
            <person name="Sakyi L.B."/>
            <person name="Cui X."/>
            <person name="Yuan T."/>
            <person name="Jiang B."/>
            <person name="Yang W."/>
            <person name="Lam T.T.-Y."/>
            <person name="Chang Q."/>
            <person name="Ding S."/>
            <person name="Wang X."/>
            <person name="Zhu J."/>
            <person name="Ruan X."/>
            <person name="Zhao L."/>
            <person name="Wei J."/>
            <person name="Que T."/>
            <person name="Du C."/>
            <person name="Cheng J."/>
            <person name="Dai P."/>
            <person name="Han X."/>
            <person name="Huang E."/>
            <person name="Gao Y."/>
            <person name="Liu J."/>
            <person name="Shao H."/>
            <person name="Ye R."/>
            <person name="Li L."/>
            <person name="Wei W."/>
            <person name="Wang X."/>
            <person name="Wang C."/>
            <person name="Huo Q."/>
            <person name="Li W."/>
            <person name="Guo W."/>
            <person name="Chen H."/>
            <person name="Chen S."/>
            <person name="Zhou L."/>
            <person name="Zhou L."/>
            <person name="Ni X."/>
            <person name="Tian J."/>
            <person name="Zhou Y."/>
            <person name="Sheng Y."/>
            <person name="Liu T."/>
            <person name="Pan Y."/>
            <person name="Xia L."/>
            <person name="Li J."/>
            <person name="Zhao F."/>
            <person name="Cao W."/>
        </authorList>
    </citation>
    <scope>NUCLEOTIDE SEQUENCE</scope>
    <source>
        <strain evidence="1">Rmic-2018</strain>
        <tissue evidence="1">Larvae</tissue>
    </source>
</reference>
<dbReference type="VEuPathDB" id="VectorBase:LOC119165546"/>
<evidence type="ECO:0000313" key="1">
    <source>
        <dbReference type="EMBL" id="KAH8029809.1"/>
    </source>
</evidence>